<dbReference type="InParanoid" id="A0A1Z5SBM1"/>
<name>A0A1Z5SBM1_SORBI</name>
<evidence type="ECO:0000313" key="3">
    <source>
        <dbReference type="Proteomes" id="UP000000768"/>
    </source>
</evidence>
<keyword evidence="3" id="KW-1185">Reference proteome</keyword>
<dbReference type="Proteomes" id="UP000000768">
    <property type="component" value="Chromosome 1"/>
</dbReference>
<reference evidence="3" key="2">
    <citation type="journal article" date="2018" name="Plant J.">
        <title>The Sorghum bicolor reference genome: improved assembly, gene annotations, a transcriptome atlas, and signatures of genome organization.</title>
        <authorList>
            <person name="McCormick R.F."/>
            <person name="Truong S.K."/>
            <person name="Sreedasyam A."/>
            <person name="Jenkins J."/>
            <person name="Shu S."/>
            <person name="Sims D."/>
            <person name="Kennedy M."/>
            <person name="Amirebrahimi M."/>
            <person name="Weers B.D."/>
            <person name="McKinley B."/>
            <person name="Mattison A."/>
            <person name="Morishige D.T."/>
            <person name="Grimwood J."/>
            <person name="Schmutz J."/>
            <person name="Mullet J.E."/>
        </authorList>
    </citation>
    <scope>NUCLEOTIDE SEQUENCE [LARGE SCALE GENOMIC DNA]</scope>
    <source>
        <strain evidence="3">cv. BTx623</strain>
    </source>
</reference>
<sequence>MDGPTCRATGAASKIPGGTRCDCECEPGGCLLDRLLPTAAAPHGACPALFWPGSSWFRLFERPRLSPGTRCLLRCGRCAHAVPFRGHLRRQGPAPAASASLGGFVHVFRCWHLAAHHRMKRRGCSTPSAM</sequence>
<proteinExistence type="predicted"/>
<dbReference type="Gramene" id="OQU93344">
    <property type="protein sequence ID" value="OQU93344"/>
    <property type="gene ID" value="SORBI_3001G524150"/>
</dbReference>
<dbReference type="EMBL" id="CM000760">
    <property type="protein sequence ID" value="OQU93344.1"/>
    <property type="molecule type" value="Genomic_DNA"/>
</dbReference>
<accession>A0A1Z5SBM1</accession>
<organism evidence="2 3">
    <name type="scientific">Sorghum bicolor</name>
    <name type="common">Sorghum</name>
    <name type="synonym">Sorghum vulgare</name>
    <dbReference type="NCBI Taxonomy" id="4558"/>
    <lineage>
        <taxon>Eukaryota</taxon>
        <taxon>Viridiplantae</taxon>
        <taxon>Streptophyta</taxon>
        <taxon>Embryophyta</taxon>
        <taxon>Tracheophyta</taxon>
        <taxon>Spermatophyta</taxon>
        <taxon>Magnoliopsida</taxon>
        <taxon>Liliopsida</taxon>
        <taxon>Poales</taxon>
        <taxon>Poaceae</taxon>
        <taxon>PACMAD clade</taxon>
        <taxon>Panicoideae</taxon>
        <taxon>Andropogonodae</taxon>
        <taxon>Andropogoneae</taxon>
        <taxon>Sorghinae</taxon>
        <taxon>Sorghum</taxon>
    </lineage>
</organism>
<gene>
    <name evidence="2" type="ORF">SORBI_3001G524150</name>
</gene>
<dbReference type="PROSITE" id="PS51379">
    <property type="entry name" value="4FE4S_FER_2"/>
    <property type="match status" value="1"/>
</dbReference>
<dbReference type="InterPro" id="IPR017896">
    <property type="entry name" value="4Fe4S_Fe-S-bd"/>
</dbReference>
<protein>
    <recommendedName>
        <fullName evidence="1">4Fe-4S ferredoxin-type domain-containing protein</fullName>
    </recommendedName>
</protein>
<feature type="domain" description="4Fe-4S ferredoxin-type" evidence="1">
    <location>
        <begin position="61"/>
        <end position="93"/>
    </location>
</feature>
<evidence type="ECO:0000313" key="2">
    <source>
        <dbReference type="EMBL" id="OQU93344.1"/>
    </source>
</evidence>
<dbReference type="AlphaFoldDB" id="A0A1Z5SBM1"/>
<reference evidence="2 3" key="1">
    <citation type="journal article" date="2009" name="Nature">
        <title>The Sorghum bicolor genome and the diversification of grasses.</title>
        <authorList>
            <person name="Paterson A.H."/>
            <person name="Bowers J.E."/>
            <person name="Bruggmann R."/>
            <person name="Dubchak I."/>
            <person name="Grimwood J."/>
            <person name="Gundlach H."/>
            <person name="Haberer G."/>
            <person name="Hellsten U."/>
            <person name="Mitros T."/>
            <person name="Poliakov A."/>
            <person name="Schmutz J."/>
            <person name="Spannagl M."/>
            <person name="Tang H."/>
            <person name="Wang X."/>
            <person name="Wicker T."/>
            <person name="Bharti A.K."/>
            <person name="Chapman J."/>
            <person name="Feltus F.A."/>
            <person name="Gowik U."/>
            <person name="Grigoriev I.V."/>
            <person name="Lyons E."/>
            <person name="Maher C.A."/>
            <person name="Martis M."/>
            <person name="Narechania A."/>
            <person name="Otillar R.P."/>
            <person name="Penning B.W."/>
            <person name="Salamov A.A."/>
            <person name="Wang Y."/>
            <person name="Zhang L."/>
            <person name="Carpita N.C."/>
            <person name="Freeling M."/>
            <person name="Gingle A.R."/>
            <person name="Hash C.T."/>
            <person name="Keller B."/>
            <person name="Klein P."/>
            <person name="Kresovich S."/>
            <person name="McCann M.C."/>
            <person name="Ming R."/>
            <person name="Peterson D.G."/>
            <person name="Mehboob-ur-Rahman"/>
            <person name="Ware D."/>
            <person name="Westhoff P."/>
            <person name="Mayer K.F."/>
            <person name="Messing J."/>
            <person name="Rokhsar D.S."/>
        </authorList>
    </citation>
    <scope>NUCLEOTIDE SEQUENCE [LARGE SCALE GENOMIC DNA]</scope>
    <source>
        <strain evidence="3">cv. BTx623</strain>
    </source>
</reference>
<evidence type="ECO:0000259" key="1">
    <source>
        <dbReference type="PROSITE" id="PS51379"/>
    </source>
</evidence>